<proteinExistence type="predicted"/>
<evidence type="ECO:0000256" key="3">
    <source>
        <dbReference type="ARBA" id="ARBA00022989"/>
    </source>
</evidence>
<evidence type="ECO:0000313" key="8">
    <source>
        <dbReference type="Proteomes" id="UP001597062"/>
    </source>
</evidence>
<sequence>MLIFSIPAVQSRLGKIATDFVNKEFGTNIVVKKIDLSLLGSVQLKEIEIRDHHKDTLIFVNNLKTSLQNVKKVVDNNVELGDVTLSGAYFYMKKYKGEEDDNLSIFVKSFDDGNDQPSKNPFILKTSNIYVDDLTYKLIDEAKKEPLQFGAYNVGGNLQNFLLEGPDFSSNIKGMYLTDNRGISITNLSTDFAYTKQHMLFNNTTLETNNNSNIQADIEFTYKRKDFVSFVDKVKVTSKFKKSSVSVMDLNKLYGEIGGTDMLFFTGKMNGVLNNFSLNNVNLYSKNGIRIVGDMGFVNALNTSRGFVFDADLDKVSAEYNQLKSILPNVLGKTLPTDFKKLGRFNMSGLVKVTPEQMDATLRVTSQIGTTVSDLLITGIDDINNAEYSGEIEFINLDIGVLANDDNLGKVSLRADVDGQGFDVANINTSVIGTVSSIEFNNYTYKDLLVNGEFQNKLFDGYLEAKDDNFSLTFKGLADFSSEVHKFDFLADIDMLDLNKTQLFTRDSIALLKGKINLDISGNTFDDIVGKATFQNLEYTNQKQKYEFKKFEVNSSVKDSIKTIEVNSKDIAEGKLEGKFTFSELLPVFQNALGSVYTNYKPIPVAPNQYVNFNFDIYNQIVDIFLPKVSIGPSTQIRGRVNSNNNSVKLTFSSPKLDIYENIIDGIVLRVDNKNTLYNTHLTADKMSNEFYNIEEVNLLNRTVNDTLFFKSTFKGGKKVVDDYNLDFYYTINKEGKSVVGVQKSTAIINGYNWAINPSDDTNHKVTFNLKENDFSFSPFLLLSENMKIAFDGEMKGDNYKNFNADFSSVSLQALLPEMDNLKLEGALDGSASITQNETTIKPLANITISDLIVNEFSQGTLKVNIEGDNSFNVYNVDMSIRDYLFDNVKIGGILDFSNSQPTMDMEVAFKEYELNGFSEFGDEVISNLRGRLSGYFTAKGPVKNPNFKGNLSLIESGLTFPYLNIDYDFIENASIKLQDQSFIIKNIVLKDTKYDTKGYLSGSITHQNFEQWYLNLDLNTPNMLVLDTKEVEDIPYYGSGFIRGNAQIRGLTSNLSIDVNGSTQPGTVFVIPLNDVTTINNYKLIRFKTGEELDEQALNIDKIKGLNLKINLAVTKDAVAQVVIDKVSGSELKGSGNGNLQIEIDTRGKFNMYGDLTIDNGVYNFRYGGIINKPFVVQRGGTIAWNGNPYEAELDLTAIYQTKANPAQLLDNINSTRKIPIDLYTKITGGLFNSKQEFDIKIPNANSTVASELEFKINENDLNTKMQHFTFLLAFGTFYNEETIGSSASAGLTGTAAQVASSILSSMINSKDGKFQVGVGYTQGDRADVNRFIDDQVDVSVSTQLSDRVIVNGKVGVPVGANTQTSVVGEVKVEVLLNEQGTLRANFFNKPNDVEYSILEEEGYTQGVGLSYQVNFNNLKELKQKLGLKKKEKEKKDSLPEQPTRRLINFKKKKDTIPSKNE</sequence>
<keyword evidence="4" id="KW-0472">Membrane</keyword>
<gene>
    <name evidence="7" type="ORF">ACFQ1U_12450</name>
</gene>
<comment type="subcellular location">
    <subcellularLocation>
        <location evidence="1">Membrane</location>
        <topology evidence="1">Single-pass membrane protein</topology>
    </subcellularLocation>
</comment>
<evidence type="ECO:0000256" key="2">
    <source>
        <dbReference type="ARBA" id="ARBA00022692"/>
    </source>
</evidence>
<evidence type="ECO:0000256" key="4">
    <source>
        <dbReference type="ARBA" id="ARBA00023136"/>
    </source>
</evidence>
<dbReference type="RefSeq" id="WP_386108869.1">
    <property type="nucleotide sequence ID" value="NZ_JBHTJR010000052.1"/>
</dbReference>
<feature type="domain" description="Translocation and assembly module TamB C-terminal" evidence="6">
    <location>
        <begin position="994"/>
        <end position="1417"/>
    </location>
</feature>
<feature type="compositionally biased region" description="Basic and acidic residues" evidence="5">
    <location>
        <begin position="1431"/>
        <end position="1440"/>
    </location>
</feature>
<protein>
    <submittedName>
        <fullName evidence="7">Translocation/assembly module TamB domain-containing protein</fullName>
    </submittedName>
</protein>
<dbReference type="EMBL" id="JBHTJR010000052">
    <property type="protein sequence ID" value="MFD0994018.1"/>
    <property type="molecule type" value="Genomic_DNA"/>
</dbReference>
<comment type="caution">
    <text evidence="7">The sequence shown here is derived from an EMBL/GenBank/DDBJ whole genome shotgun (WGS) entry which is preliminary data.</text>
</comment>
<reference evidence="8" key="1">
    <citation type="journal article" date="2019" name="Int. J. Syst. Evol. Microbiol.">
        <title>The Global Catalogue of Microorganisms (GCM) 10K type strain sequencing project: providing services to taxonomists for standard genome sequencing and annotation.</title>
        <authorList>
            <consortium name="The Broad Institute Genomics Platform"/>
            <consortium name="The Broad Institute Genome Sequencing Center for Infectious Disease"/>
            <person name="Wu L."/>
            <person name="Ma J."/>
        </authorList>
    </citation>
    <scope>NUCLEOTIDE SEQUENCE [LARGE SCALE GENOMIC DNA]</scope>
    <source>
        <strain evidence="8">CCUG 60527</strain>
    </source>
</reference>
<evidence type="ECO:0000256" key="1">
    <source>
        <dbReference type="ARBA" id="ARBA00004167"/>
    </source>
</evidence>
<keyword evidence="2" id="KW-0812">Transmembrane</keyword>
<accession>A0ABW3JUQ8</accession>
<organism evidence="7 8">
    <name type="scientific">Tenacibaculum geojense</name>
    <dbReference type="NCBI Taxonomy" id="915352"/>
    <lineage>
        <taxon>Bacteria</taxon>
        <taxon>Pseudomonadati</taxon>
        <taxon>Bacteroidota</taxon>
        <taxon>Flavobacteriia</taxon>
        <taxon>Flavobacteriales</taxon>
        <taxon>Flavobacteriaceae</taxon>
        <taxon>Tenacibaculum</taxon>
    </lineage>
</organism>
<evidence type="ECO:0000313" key="7">
    <source>
        <dbReference type="EMBL" id="MFD0994018.1"/>
    </source>
</evidence>
<name>A0ABW3JUQ8_9FLAO</name>
<dbReference type="Pfam" id="PF04357">
    <property type="entry name" value="TamB"/>
    <property type="match status" value="1"/>
</dbReference>
<evidence type="ECO:0000256" key="5">
    <source>
        <dbReference type="SAM" id="MobiDB-lite"/>
    </source>
</evidence>
<feature type="region of interest" description="Disordered" evidence="5">
    <location>
        <begin position="1431"/>
        <end position="1463"/>
    </location>
</feature>
<evidence type="ECO:0000259" key="6">
    <source>
        <dbReference type="Pfam" id="PF04357"/>
    </source>
</evidence>
<dbReference type="InterPro" id="IPR007452">
    <property type="entry name" value="TamB_C"/>
</dbReference>
<dbReference type="Proteomes" id="UP001597062">
    <property type="component" value="Unassembled WGS sequence"/>
</dbReference>
<keyword evidence="3" id="KW-1133">Transmembrane helix</keyword>
<keyword evidence="8" id="KW-1185">Reference proteome</keyword>